<dbReference type="PROSITE" id="PS50048">
    <property type="entry name" value="ZN2_CY6_FUNGAL_2"/>
    <property type="match status" value="1"/>
</dbReference>
<dbReference type="GO" id="GO:0008270">
    <property type="term" value="F:zinc ion binding"/>
    <property type="evidence" value="ECO:0007669"/>
    <property type="project" value="InterPro"/>
</dbReference>
<keyword evidence="8" id="KW-0472">Membrane</keyword>
<dbReference type="SMART" id="SM00066">
    <property type="entry name" value="GAL4"/>
    <property type="match status" value="1"/>
</dbReference>
<evidence type="ECO:0000313" key="11">
    <source>
        <dbReference type="Proteomes" id="UP001147695"/>
    </source>
</evidence>
<dbReference type="InterPro" id="IPR007219">
    <property type="entry name" value="XnlR_reg_dom"/>
</dbReference>
<evidence type="ECO:0000256" key="5">
    <source>
        <dbReference type="ARBA" id="ARBA00023163"/>
    </source>
</evidence>
<reference evidence="10" key="1">
    <citation type="submission" date="2022-12" db="EMBL/GenBank/DDBJ databases">
        <authorList>
            <person name="Petersen C."/>
        </authorList>
    </citation>
    <scope>NUCLEOTIDE SEQUENCE</scope>
    <source>
        <strain evidence="10">IBT 35673</strain>
    </source>
</reference>
<dbReference type="GO" id="GO:0005634">
    <property type="term" value="C:nucleus"/>
    <property type="evidence" value="ECO:0007669"/>
    <property type="project" value="UniProtKB-SubCell"/>
</dbReference>
<dbReference type="PANTHER" id="PTHR47540:SF3">
    <property type="entry name" value="ZN(II)2CYS6 TRANSCRIPTION FACTOR (EUROFUNG)"/>
    <property type="match status" value="1"/>
</dbReference>
<dbReference type="PROSITE" id="PS00463">
    <property type="entry name" value="ZN2_CY6_FUNGAL_1"/>
    <property type="match status" value="1"/>
</dbReference>
<dbReference type="GO" id="GO:0045944">
    <property type="term" value="P:positive regulation of transcription by RNA polymerase II"/>
    <property type="evidence" value="ECO:0007669"/>
    <property type="project" value="TreeGrafter"/>
</dbReference>
<feature type="transmembrane region" description="Helical" evidence="8">
    <location>
        <begin position="580"/>
        <end position="601"/>
    </location>
</feature>
<dbReference type="Proteomes" id="UP001147695">
    <property type="component" value="Unassembled WGS sequence"/>
</dbReference>
<reference evidence="10" key="2">
    <citation type="journal article" date="2023" name="IMA Fungus">
        <title>Comparative genomic study of the Penicillium genus elucidates a diverse pangenome and 15 lateral gene transfer events.</title>
        <authorList>
            <person name="Petersen C."/>
            <person name="Sorensen T."/>
            <person name="Nielsen M.R."/>
            <person name="Sondergaard T.E."/>
            <person name="Sorensen J.L."/>
            <person name="Fitzpatrick D.A."/>
            <person name="Frisvad J.C."/>
            <person name="Nielsen K.L."/>
        </authorList>
    </citation>
    <scope>NUCLEOTIDE SEQUENCE</scope>
    <source>
        <strain evidence="10">IBT 35673</strain>
    </source>
</reference>
<dbReference type="GO" id="GO:0043565">
    <property type="term" value="F:sequence-specific DNA binding"/>
    <property type="evidence" value="ECO:0007669"/>
    <property type="project" value="TreeGrafter"/>
</dbReference>
<name>A0A9W9QD20_PENBR</name>
<feature type="region of interest" description="Disordered" evidence="7">
    <location>
        <begin position="82"/>
        <end position="150"/>
    </location>
</feature>
<keyword evidence="4" id="KW-0238">DNA-binding</keyword>
<accession>A0A9W9QD20</accession>
<feature type="domain" description="Zn(2)-C6 fungal-type" evidence="9">
    <location>
        <begin position="44"/>
        <end position="73"/>
    </location>
</feature>
<keyword evidence="2" id="KW-0479">Metal-binding</keyword>
<evidence type="ECO:0000256" key="7">
    <source>
        <dbReference type="SAM" id="MobiDB-lite"/>
    </source>
</evidence>
<dbReference type="CDD" id="cd00067">
    <property type="entry name" value="GAL4"/>
    <property type="match status" value="1"/>
</dbReference>
<evidence type="ECO:0000259" key="9">
    <source>
        <dbReference type="PROSITE" id="PS50048"/>
    </source>
</evidence>
<evidence type="ECO:0000256" key="2">
    <source>
        <dbReference type="ARBA" id="ARBA00022723"/>
    </source>
</evidence>
<evidence type="ECO:0000256" key="3">
    <source>
        <dbReference type="ARBA" id="ARBA00023015"/>
    </source>
</evidence>
<dbReference type="EMBL" id="JAPZBQ010000005">
    <property type="protein sequence ID" value="KAJ5329813.1"/>
    <property type="molecule type" value="Genomic_DNA"/>
</dbReference>
<keyword evidence="3" id="KW-0805">Transcription regulation</keyword>
<feature type="region of interest" description="Disordered" evidence="7">
    <location>
        <begin position="403"/>
        <end position="422"/>
    </location>
</feature>
<dbReference type="PANTHER" id="PTHR47540">
    <property type="entry name" value="THIAMINE REPRESSIBLE GENES REGULATORY PROTEIN THI5"/>
    <property type="match status" value="1"/>
</dbReference>
<keyword evidence="5" id="KW-0804">Transcription</keyword>
<evidence type="ECO:0000256" key="1">
    <source>
        <dbReference type="ARBA" id="ARBA00004123"/>
    </source>
</evidence>
<protein>
    <recommendedName>
        <fullName evidence="9">Zn(2)-C6 fungal-type domain-containing protein</fullName>
    </recommendedName>
</protein>
<keyword evidence="8" id="KW-1133">Transmembrane helix</keyword>
<evidence type="ECO:0000256" key="4">
    <source>
        <dbReference type="ARBA" id="ARBA00023125"/>
    </source>
</evidence>
<proteinExistence type="predicted"/>
<dbReference type="Pfam" id="PF00172">
    <property type="entry name" value="Zn_clus"/>
    <property type="match status" value="1"/>
</dbReference>
<evidence type="ECO:0000256" key="6">
    <source>
        <dbReference type="ARBA" id="ARBA00023242"/>
    </source>
</evidence>
<dbReference type="GO" id="GO:0006351">
    <property type="term" value="P:DNA-templated transcription"/>
    <property type="evidence" value="ECO:0007669"/>
    <property type="project" value="InterPro"/>
</dbReference>
<dbReference type="GO" id="GO:0000981">
    <property type="term" value="F:DNA-binding transcription factor activity, RNA polymerase II-specific"/>
    <property type="evidence" value="ECO:0007669"/>
    <property type="project" value="InterPro"/>
</dbReference>
<dbReference type="InterPro" id="IPR036864">
    <property type="entry name" value="Zn2-C6_fun-type_DNA-bd_sf"/>
</dbReference>
<dbReference type="InterPro" id="IPR051711">
    <property type="entry name" value="Stress_Response_Reg"/>
</dbReference>
<feature type="compositionally biased region" description="Basic and acidic residues" evidence="7">
    <location>
        <begin position="94"/>
        <end position="107"/>
    </location>
</feature>
<keyword evidence="8" id="KW-0812">Transmembrane</keyword>
<dbReference type="SMART" id="SM00906">
    <property type="entry name" value="Fungal_trans"/>
    <property type="match status" value="1"/>
</dbReference>
<feature type="region of interest" description="Disordered" evidence="7">
    <location>
        <begin position="1"/>
        <end position="42"/>
    </location>
</feature>
<dbReference type="SUPFAM" id="SSF57701">
    <property type="entry name" value="Zn2/Cys6 DNA-binding domain"/>
    <property type="match status" value="1"/>
</dbReference>
<feature type="compositionally biased region" description="Acidic residues" evidence="7">
    <location>
        <begin position="403"/>
        <end position="414"/>
    </location>
</feature>
<dbReference type="Pfam" id="PF04082">
    <property type="entry name" value="Fungal_trans"/>
    <property type="match status" value="1"/>
</dbReference>
<dbReference type="CDD" id="cd12148">
    <property type="entry name" value="fungal_TF_MHR"/>
    <property type="match status" value="1"/>
</dbReference>
<dbReference type="Gene3D" id="4.10.240.10">
    <property type="entry name" value="Zn(2)-C6 fungal-type DNA-binding domain"/>
    <property type="match status" value="1"/>
</dbReference>
<comment type="subcellular location">
    <subcellularLocation>
        <location evidence="1">Nucleus</location>
    </subcellularLocation>
</comment>
<gene>
    <name evidence="10" type="ORF">N7452_010203</name>
</gene>
<evidence type="ECO:0000313" key="10">
    <source>
        <dbReference type="EMBL" id="KAJ5329813.1"/>
    </source>
</evidence>
<dbReference type="InterPro" id="IPR001138">
    <property type="entry name" value="Zn2Cys6_DnaBD"/>
</dbReference>
<keyword evidence="6" id="KW-0539">Nucleus</keyword>
<evidence type="ECO:0000256" key="8">
    <source>
        <dbReference type="SAM" id="Phobius"/>
    </source>
</evidence>
<comment type="caution">
    <text evidence="10">The sequence shown here is derived from an EMBL/GenBank/DDBJ whole genome shotgun (WGS) entry which is preliminary data.</text>
</comment>
<sequence>MESTRVPVPQPISGGNASAESRKRKASDVSNKHTEVPRQKITRACDSCKVKKTRCTGTLPCTRCTRLSLPCKYNAAYSRGLPPEPLPASPSPHAADERGAFDAECRRTSSSPHSRSARDLKNSGLPTKPNHHIPSSRHSPEPGSTDLEGNYLGPSSGVSFINRVWSRLHQDETRYPGEHQYESSQNTAVFMFGDKPYVHSPEAEFTLPSLEKALELVGIYFDFSMVTYRFIHRGNVEEWTRQVYQHNISLANLPIGNMVARTAIVLMIFAVSNLYMELRPGGVPGGRSESELWFAASKYMSSLEVGPPRLETIQARLCQCLYLLSSSRANECWYSFGTTTQLVTALGLHRRLSGKLSKNGASCLELELRKRIFWSVYTLDKYLSIMFGRPRLLHDEDIDQDLPDEMNDDDLLEEDPTRRTGSTDSMMIASVLHYRLVQLVSHLFMASNPKLNHHPRLGRILGDISRQLYSIYPISRDSPLETAVRLTSELEKWKETVPPLFNSVRPSSLIPPLCRQSQVLQLAYSHAMIHVTRSFLLSDFTDLSRRPKVPHPMVSSHVHKCIQAAEDIMTIIDDLAQQNVLIHSFWFTHYVCFCAILVVYIHTIQQYRTSMGASSSVSVSSAASPGDPDKLRVLFSLAETCQKHLAEATRKNCPSRRYGIILEELRQEVHRQVGSNEFWVDMGHPAEHYQPRLSESADHAAVRPDALDTPTEGFPAMQPAELGFNTGDDVGFLESLEGSVWWAQLDSWALSNFPNDLSSFNF</sequence>
<dbReference type="AlphaFoldDB" id="A0A9W9QD20"/>
<organism evidence="10 11">
    <name type="scientific">Penicillium brevicompactum</name>
    <dbReference type="NCBI Taxonomy" id="5074"/>
    <lineage>
        <taxon>Eukaryota</taxon>
        <taxon>Fungi</taxon>
        <taxon>Dikarya</taxon>
        <taxon>Ascomycota</taxon>
        <taxon>Pezizomycotina</taxon>
        <taxon>Eurotiomycetes</taxon>
        <taxon>Eurotiomycetidae</taxon>
        <taxon>Eurotiales</taxon>
        <taxon>Aspergillaceae</taxon>
        <taxon>Penicillium</taxon>
    </lineage>
</organism>
<feature type="compositionally biased region" description="Basic and acidic residues" evidence="7">
    <location>
        <begin position="26"/>
        <end position="38"/>
    </location>
</feature>